<protein>
    <submittedName>
        <fullName evidence="1">Uncharacterized protein</fullName>
    </submittedName>
</protein>
<gene>
    <name evidence="1" type="ORF">B0T45_13880</name>
</gene>
<evidence type="ECO:0000313" key="1">
    <source>
        <dbReference type="EMBL" id="OQS37609.1"/>
    </source>
</evidence>
<evidence type="ECO:0000313" key="2">
    <source>
        <dbReference type="Proteomes" id="UP000192721"/>
    </source>
</evidence>
<proteinExistence type="predicted"/>
<sequence length="265" mass="28419">MSLESNIAELVQASNALTGTVNGKIVDIDNKVAAKINDLDAWKNGAYSASMLGPNLIKNPLMNDYDPATLVPVGYSYSGCAIQVAHPFTKGFEGPYIATAPIDSVSDSNQATEQNPYWYGVYNKGPRLARGGLADGWGGISGKILKITAKPDVTKDWCTVWFPAAHAAFSNMVRFKGWIKLAKGSAFSLGTDAGHRGSMSYATRRIDTEKAPQGWFHFDTVLAISDCGSMSAAACVLGFPRDEEIEAYLALPYVAALTSDKGMME</sequence>
<dbReference type="EMBL" id="MUKV01000018">
    <property type="protein sequence ID" value="OQS37609.1"/>
    <property type="molecule type" value="Genomic_DNA"/>
</dbReference>
<name>A0A1W0CS88_9NEIS</name>
<accession>A0A1W0CS88</accession>
<dbReference type="AlphaFoldDB" id="A0A1W0CS88"/>
<reference evidence="1 2" key="1">
    <citation type="submission" date="2017-02" db="EMBL/GenBank/DDBJ databases">
        <title>Chromobacterium haemolyticum H5244.</title>
        <authorList>
            <person name="Gulvik C.A."/>
        </authorList>
    </citation>
    <scope>NUCLEOTIDE SEQUENCE [LARGE SCALE GENOMIC DNA]</scope>
    <source>
        <strain evidence="1 2">H5244</strain>
    </source>
</reference>
<organism evidence="1 2">
    <name type="scientific">Chromobacterium haemolyticum</name>
    <dbReference type="NCBI Taxonomy" id="394935"/>
    <lineage>
        <taxon>Bacteria</taxon>
        <taxon>Pseudomonadati</taxon>
        <taxon>Pseudomonadota</taxon>
        <taxon>Betaproteobacteria</taxon>
        <taxon>Neisseriales</taxon>
        <taxon>Chromobacteriaceae</taxon>
        <taxon>Chromobacterium</taxon>
    </lineage>
</organism>
<comment type="caution">
    <text evidence="1">The sequence shown here is derived from an EMBL/GenBank/DDBJ whole genome shotgun (WGS) entry which is preliminary data.</text>
</comment>
<dbReference type="Proteomes" id="UP000192721">
    <property type="component" value="Unassembled WGS sequence"/>
</dbReference>